<comment type="caution">
    <text evidence="2">The sequence shown here is derived from an EMBL/GenBank/DDBJ whole genome shotgun (WGS) entry which is preliminary data.</text>
</comment>
<evidence type="ECO:0000313" key="3">
    <source>
        <dbReference type="Proteomes" id="UP001358586"/>
    </source>
</evidence>
<protein>
    <submittedName>
        <fullName evidence="2">Uncharacterized protein</fullName>
    </submittedName>
</protein>
<dbReference type="Proteomes" id="UP001358586">
    <property type="component" value="Chromosome 6"/>
</dbReference>
<keyword evidence="1" id="KW-0472">Membrane</keyword>
<evidence type="ECO:0000313" key="2">
    <source>
        <dbReference type="EMBL" id="KAK5827072.1"/>
    </source>
</evidence>
<reference evidence="2 3" key="1">
    <citation type="submission" date="2023-03" db="EMBL/GenBank/DDBJ databases">
        <title>WGS of Gossypium arboreum.</title>
        <authorList>
            <person name="Yu D."/>
        </authorList>
    </citation>
    <scope>NUCLEOTIDE SEQUENCE [LARGE SCALE GENOMIC DNA]</scope>
    <source>
        <tissue evidence="2">Leaf</tissue>
    </source>
</reference>
<keyword evidence="3" id="KW-1185">Reference proteome</keyword>
<evidence type="ECO:0000256" key="1">
    <source>
        <dbReference type="SAM" id="Phobius"/>
    </source>
</evidence>
<feature type="transmembrane region" description="Helical" evidence="1">
    <location>
        <begin position="7"/>
        <end position="25"/>
    </location>
</feature>
<sequence>MLVAKPLFNLLGWIGLHMSLIQFRLTMSFSTSSMADLPSFSTEEFYWLASCFWGIITCNLVVCLVITLETVKCGHFGA</sequence>
<name>A0ABR0PRL1_GOSAR</name>
<accession>A0ABR0PRL1</accession>
<keyword evidence="1" id="KW-0812">Transmembrane</keyword>
<proteinExistence type="predicted"/>
<feature type="transmembrane region" description="Helical" evidence="1">
    <location>
        <begin position="45"/>
        <end position="68"/>
    </location>
</feature>
<organism evidence="2 3">
    <name type="scientific">Gossypium arboreum</name>
    <name type="common">Tree cotton</name>
    <name type="synonym">Gossypium nanking</name>
    <dbReference type="NCBI Taxonomy" id="29729"/>
    <lineage>
        <taxon>Eukaryota</taxon>
        <taxon>Viridiplantae</taxon>
        <taxon>Streptophyta</taxon>
        <taxon>Embryophyta</taxon>
        <taxon>Tracheophyta</taxon>
        <taxon>Spermatophyta</taxon>
        <taxon>Magnoliopsida</taxon>
        <taxon>eudicotyledons</taxon>
        <taxon>Gunneridae</taxon>
        <taxon>Pentapetalae</taxon>
        <taxon>rosids</taxon>
        <taxon>malvids</taxon>
        <taxon>Malvales</taxon>
        <taxon>Malvaceae</taxon>
        <taxon>Malvoideae</taxon>
        <taxon>Gossypium</taxon>
    </lineage>
</organism>
<keyword evidence="1" id="KW-1133">Transmembrane helix</keyword>
<gene>
    <name evidence="2" type="ORF">PVK06_022007</name>
</gene>
<dbReference type="EMBL" id="JARKNE010000006">
    <property type="protein sequence ID" value="KAK5827072.1"/>
    <property type="molecule type" value="Genomic_DNA"/>
</dbReference>